<keyword evidence="6 8" id="KW-0472">Membrane</keyword>
<dbReference type="KEGG" id="tpt:Tpet_0345"/>
<dbReference type="PANTHER" id="PTHR38686:SF1">
    <property type="entry name" value="APOLIPOPROTEIN N-ACYLTRANSFERASE"/>
    <property type="match status" value="1"/>
</dbReference>
<evidence type="ECO:0000256" key="8">
    <source>
        <dbReference type="HAMAP-Rule" id="MF_01148"/>
    </source>
</evidence>
<keyword evidence="10" id="KW-0449">Lipoprotein</keyword>
<keyword evidence="2 8" id="KW-1003">Cell membrane</keyword>
<keyword evidence="3 8" id="KW-0808">Transferase</keyword>
<comment type="subcellular location">
    <subcellularLocation>
        <location evidence="8">Cell inner membrane</location>
        <topology evidence="8">Multi-pass membrane protein</topology>
    </subcellularLocation>
    <subcellularLocation>
        <location evidence="1">Cell membrane</location>
        <topology evidence="1">Multi-pass membrane protein</topology>
    </subcellularLocation>
</comment>
<evidence type="ECO:0000313" key="10">
    <source>
        <dbReference type="EMBL" id="ABQ46374.1"/>
    </source>
</evidence>
<dbReference type="HOGENOM" id="CLU_019563_1_2_0"/>
<dbReference type="EC" id="2.3.1.269" evidence="8"/>
<evidence type="ECO:0000256" key="4">
    <source>
        <dbReference type="ARBA" id="ARBA00022692"/>
    </source>
</evidence>
<dbReference type="UniPathway" id="UPA00666"/>
<feature type="transmembrane region" description="Helical" evidence="8">
    <location>
        <begin position="153"/>
        <end position="176"/>
    </location>
</feature>
<evidence type="ECO:0000259" key="9">
    <source>
        <dbReference type="PROSITE" id="PS50263"/>
    </source>
</evidence>
<evidence type="ECO:0000256" key="6">
    <source>
        <dbReference type="ARBA" id="ARBA00023136"/>
    </source>
</evidence>
<dbReference type="PANTHER" id="PTHR38686">
    <property type="entry name" value="APOLIPOPROTEIN N-ACYLTRANSFERASE"/>
    <property type="match status" value="1"/>
</dbReference>
<keyword evidence="4 8" id="KW-0812">Transmembrane</keyword>
<dbReference type="RefSeq" id="WP_011943009.1">
    <property type="nucleotide sequence ID" value="NC_009486.1"/>
</dbReference>
<dbReference type="GO" id="GO:0042158">
    <property type="term" value="P:lipoprotein biosynthetic process"/>
    <property type="evidence" value="ECO:0007669"/>
    <property type="project" value="UniProtKB-UniRule"/>
</dbReference>
<comment type="catalytic activity">
    <reaction evidence="8">
        <text>N-terminal S-1,2-diacyl-sn-glyceryl-L-cysteinyl-[lipoprotein] + a glycerophospholipid = N-acyl-S-1,2-diacyl-sn-glyceryl-L-cysteinyl-[lipoprotein] + a 2-acyl-sn-glycero-3-phospholipid + H(+)</text>
        <dbReference type="Rhea" id="RHEA:48228"/>
        <dbReference type="Rhea" id="RHEA-COMP:14681"/>
        <dbReference type="Rhea" id="RHEA-COMP:14684"/>
        <dbReference type="ChEBI" id="CHEBI:15378"/>
        <dbReference type="ChEBI" id="CHEBI:136912"/>
        <dbReference type="ChEBI" id="CHEBI:140656"/>
        <dbReference type="ChEBI" id="CHEBI:140657"/>
        <dbReference type="ChEBI" id="CHEBI:140660"/>
        <dbReference type="EC" id="2.3.1.269"/>
    </reaction>
</comment>
<organism evidence="10 11">
    <name type="scientific">Thermotoga petrophila (strain ATCC BAA-488 / DSM 13995 / JCM 10881 / RKU-1)</name>
    <dbReference type="NCBI Taxonomy" id="390874"/>
    <lineage>
        <taxon>Bacteria</taxon>
        <taxon>Thermotogati</taxon>
        <taxon>Thermotogota</taxon>
        <taxon>Thermotogae</taxon>
        <taxon>Thermotogales</taxon>
        <taxon>Thermotogaceae</taxon>
        <taxon>Thermotoga</taxon>
    </lineage>
</organism>
<evidence type="ECO:0000256" key="1">
    <source>
        <dbReference type="ARBA" id="ARBA00004651"/>
    </source>
</evidence>
<keyword evidence="8" id="KW-0997">Cell inner membrane</keyword>
<feature type="transmembrane region" description="Helical" evidence="8">
    <location>
        <begin position="457"/>
        <end position="477"/>
    </location>
</feature>
<reference evidence="10 11" key="2">
    <citation type="journal article" date="2009" name="Proc. Natl. Acad. Sci. U.S.A.">
        <title>On the chimeric nature, thermophilic origin, and phylogenetic placement of the Thermotogales.</title>
        <authorList>
            <person name="Zhaxybayeva O."/>
            <person name="Swithers K.S."/>
            <person name="Lapierre P."/>
            <person name="Fournier G.P."/>
            <person name="Bickhart D.M."/>
            <person name="DeBoy R.T."/>
            <person name="Nelson K.E."/>
            <person name="Nesbo C.L."/>
            <person name="Doolittle W.F."/>
            <person name="Gogarten J.P."/>
            <person name="Noll K.M."/>
        </authorList>
    </citation>
    <scope>NUCLEOTIDE SEQUENCE [LARGE SCALE GENOMIC DNA]</scope>
    <source>
        <strain evidence="11">ATCC BAA-488 / DSM 13995 / JCM 10881 / RKU-1</strain>
    </source>
</reference>
<keyword evidence="7 8" id="KW-0012">Acyltransferase</keyword>
<dbReference type="HAMAP" id="MF_01148">
    <property type="entry name" value="Lnt"/>
    <property type="match status" value="1"/>
</dbReference>
<keyword evidence="5 8" id="KW-1133">Transmembrane helix</keyword>
<evidence type="ECO:0000256" key="5">
    <source>
        <dbReference type="ARBA" id="ARBA00022989"/>
    </source>
</evidence>
<dbReference type="Proteomes" id="UP000006558">
    <property type="component" value="Chromosome"/>
</dbReference>
<dbReference type="AlphaFoldDB" id="A5IJK1"/>
<dbReference type="Pfam" id="PF00795">
    <property type="entry name" value="CN_hydrolase"/>
    <property type="match status" value="1"/>
</dbReference>
<accession>A5IJK1</accession>
<dbReference type="InterPro" id="IPR036526">
    <property type="entry name" value="C-N_Hydrolase_sf"/>
</dbReference>
<dbReference type="CDD" id="cd07571">
    <property type="entry name" value="ALP_N-acyl_transferase"/>
    <property type="match status" value="1"/>
</dbReference>
<protein>
    <recommendedName>
        <fullName evidence="8">Apolipoprotein N-acyltransferase</fullName>
        <shortName evidence="8">ALP N-acyltransferase</shortName>
        <ecNumber evidence="8">2.3.1.269</ecNumber>
    </recommendedName>
</protein>
<feature type="transmembrane region" description="Helical" evidence="8">
    <location>
        <begin position="188"/>
        <end position="207"/>
    </location>
</feature>
<dbReference type="GO" id="GO:0016410">
    <property type="term" value="F:N-acyltransferase activity"/>
    <property type="evidence" value="ECO:0007669"/>
    <property type="project" value="UniProtKB-UniRule"/>
</dbReference>
<proteinExistence type="inferred from homology"/>
<evidence type="ECO:0000256" key="3">
    <source>
        <dbReference type="ARBA" id="ARBA00022679"/>
    </source>
</evidence>
<dbReference type="NCBIfam" id="TIGR00546">
    <property type="entry name" value="lnt"/>
    <property type="match status" value="1"/>
</dbReference>
<feature type="transmembrane region" description="Helical" evidence="8">
    <location>
        <begin position="86"/>
        <end position="107"/>
    </location>
</feature>
<dbReference type="GO" id="GO:0005886">
    <property type="term" value="C:plasma membrane"/>
    <property type="evidence" value="ECO:0007669"/>
    <property type="project" value="UniProtKB-SubCell"/>
</dbReference>
<feature type="transmembrane region" description="Helical" evidence="8">
    <location>
        <begin position="12"/>
        <end position="36"/>
    </location>
</feature>
<dbReference type="InterPro" id="IPR004563">
    <property type="entry name" value="Apolipo_AcylTrfase"/>
</dbReference>
<name>A5IJK1_THEP1</name>
<comment type="similarity">
    <text evidence="8">Belongs to the CN hydrolase family. Apolipoprotein N-acyltransferase subfamily.</text>
</comment>
<evidence type="ECO:0000256" key="7">
    <source>
        <dbReference type="ARBA" id="ARBA00023315"/>
    </source>
</evidence>
<reference evidence="11" key="1">
    <citation type="submission" date="2007-05" db="EMBL/GenBank/DDBJ databases">
        <title>Complete sequence of Thermotoga petrophila RKU-1.</title>
        <authorList>
            <consortium name="US DOE Joint Genome Institute"/>
            <person name="Copeland A."/>
            <person name="Lucas S."/>
            <person name="Lapidus A."/>
            <person name="Barry K."/>
            <person name="Glavina del Rio T."/>
            <person name="Dalin E."/>
            <person name="Tice H."/>
            <person name="Pitluck S."/>
            <person name="Sims D."/>
            <person name="Brettin T."/>
            <person name="Bruce D."/>
            <person name="Detter J.C."/>
            <person name="Han C."/>
            <person name="Tapia R."/>
            <person name="Schmutz J."/>
            <person name="Larimer F."/>
            <person name="Land M."/>
            <person name="Hauser L."/>
            <person name="Kyrpides N."/>
            <person name="Mikhailova N."/>
            <person name="Nelson K."/>
            <person name="Gogarten J.P."/>
            <person name="Noll K."/>
            <person name="Richardson P."/>
        </authorList>
    </citation>
    <scope>NUCLEOTIDE SEQUENCE [LARGE SCALE GENOMIC DNA]</scope>
    <source>
        <strain evidence="11">ATCC BAA-488 / DSM 13995 / JCM 10881 / RKU-1</strain>
    </source>
</reference>
<dbReference type="EMBL" id="CP000702">
    <property type="protein sequence ID" value="ABQ46374.1"/>
    <property type="molecule type" value="Genomic_DNA"/>
</dbReference>
<comment type="pathway">
    <text evidence="8">Protein modification; lipoprotein biosynthesis (N-acyl transfer).</text>
</comment>
<dbReference type="PROSITE" id="PS50263">
    <property type="entry name" value="CN_HYDROLASE"/>
    <property type="match status" value="1"/>
</dbReference>
<dbReference type="Pfam" id="PF20154">
    <property type="entry name" value="LNT_N"/>
    <property type="match status" value="1"/>
</dbReference>
<evidence type="ECO:0000313" key="11">
    <source>
        <dbReference type="Proteomes" id="UP000006558"/>
    </source>
</evidence>
<feature type="transmembrane region" description="Helical" evidence="8">
    <location>
        <begin position="114"/>
        <end position="133"/>
    </location>
</feature>
<feature type="domain" description="CN hydrolase" evidence="9">
    <location>
        <begin position="220"/>
        <end position="444"/>
    </location>
</feature>
<dbReference type="STRING" id="390874.Tpet_0345"/>
<dbReference type="eggNOG" id="COG0815">
    <property type="taxonomic scope" value="Bacteria"/>
</dbReference>
<feature type="transmembrane region" description="Helical" evidence="8">
    <location>
        <begin position="48"/>
        <end position="66"/>
    </location>
</feature>
<dbReference type="InterPro" id="IPR045378">
    <property type="entry name" value="LNT_N"/>
</dbReference>
<comment type="function">
    <text evidence="8">Catalyzes the phospholipid dependent N-acylation of the N-terminal cysteine of apolipoprotein, the last step in lipoprotein maturation.</text>
</comment>
<evidence type="ECO:0000256" key="2">
    <source>
        <dbReference type="ARBA" id="ARBA00022475"/>
    </source>
</evidence>
<dbReference type="SUPFAM" id="SSF56317">
    <property type="entry name" value="Carbon-nitrogen hydrolase"/>
    <property type="match status" value="1"/>
</dbReference>
<gene>
    <name evidence="8" type="primary">lnt</name>
    <name evidence="10" type="ordered locus">Tpet_0345</name>
</gene>
<dbReference type="InterPro" id="IPR003010">
    <property type="entry name" value="C-N_Hydrolase"/>
</dbReference>
<sequence length="487" mass="55234">MVSLLLSVLSGFLTALSMPGFLSGALIWFSLIPLLYAVEGKGVWKRGFLSFVYFFTHVLISFFWVLPTLTENVPLVFGRYPSWLGIVVFVLMGIIEAVPFFGFGFLSYFAPRSIVLKTLYLASVYTIFEYLRGVGELGFTGGRISEALYSHTGLIQIVSITGTLGLVFLIVSLNVLFHEFLKRRKGLLIFPVIFFVYLLNSSVVHLLPVPERGSFEVVALQPNVPTSLKYSVSSGEMLELLESMTKDFHGSIVITPEAFFLEDVRYSQKLRELSEENTFVIGFPADNQNSVFVLEDGRFRKVYSKVKLFPFVEKLPYPRVFGVFSFLKGLSYYEPGRGFSVFNVGESPPLSVQICFESYFPEVSRAFVKNGSEIFIVVTNDGWFHYKAALLNHFVQGVFRAVETRRQFLQVANTGITGLVDEYGRIVDALPLRVRLAGEFHIKPRKGETFYVRYGDWFFYLSVILAVVSVFISRMRGERNEGIRVRL</sequence>
<dbReference type="Gene3D" id="3.60.110.10">
    <property type="entry name" value="Carbon-nitrogen hydrolase"/>
    <property type="match status" value="1"/>
</dbReference>